<dbReference type="RefSeq" id="WP_117444147.1">
    <property type="nucleotide sequence ID" value="NZ_JAJFEN010000010.1"/>
</dbReference>
<dbReference type="Pfam" id="PF06124">
    <property type="entry name" value="DUF960"/>
    <property type="match status" value="1"/>
</dbReference>
<accession>A0A3E2VP00</accession>
<protein>
    <submittedName>
        <fullName evidence="1">Uncharacterized protein</fullName>
    </submittedName>
</protein>
<dbReference type="InterPro" id="IPR009303">
    <property type="entry name" value="DUF960"/>
</dbReference>
<name>A0A3E2VP00_CLOIN</name>
<proteinExistence type="predicted"/>
<dbReference type="Proteomes" id="UP000260025">
    <property type="component" value="Unassembled WGS sequence"/>
</dbReference>
<gene>
    <name evidence="1" type="ORF">DXA38_16590</name>
</gene>
<dbReference type="EMBL" id="QVEV01000030">
    <property type="protein sequence ID" value="RGC12460.1"/>
    <property type="molecule type" value="Genomic_DNA"/>
</dbReference>
<evidence type="ECO:0000313" key="1">
    <source>
        <dbReference type="EMBL" id="RGC12460.1"/>
    </source>
</evidence>
<sequence length="104" mass="12126">MFDNKRYITRGIDSVVPLSIQVIIWQMIDNLIGKKNNIDYLQKFKVTCSNKFIRIEQSSTKPKYENTFEFHTVSVGMADSEQMYTIWVMNDKCANLLAKHSISL</sequence>
<dbReference type="Gene3D" id="3.10.450.150">
    <property type="entry name" value="enterococcus faecalis protein"/>
    <property type="match status" value="1"/>
</dbReference>
<evidence type="ECO:0000313" key="2">
    <source>
        <dbReference type="Proteomes" id="UP000260025"/>
    </source>
</evidence>
<organism evidence="1 2">
    <name type="scientific">Clostridium innocuum</name>
    <dbReference type="NCBI Taxonomy" id="1522"/>
    <lineage>
        <taxon>Bacteria</taxon>
        <taxon>Bacillati</taxon>
        <taxon>Bacillota</taxon>
        <taxon>Clostridia</taxon>
        <taxon>Eubacteriales</taxon>
        <taxon>Clostridiaceae</taxon>
        <taxon>Clostridium</taxon>
    </lineage>
</organism>
<reference evidence="1 2" key="1">
    <citation type="submission" date="2018-08" db="EMBL/GenBank/DDBJ databases">
        <title>A genome reference for cultivated species of the human gut microbiota.</title>
        <authorList>
            <person name="Zou Y."/>
            <person name="Xue W."/>
            <person name="Luo G."/>
        </authorList>
    </citation>
    <scope>NUCLEOTIDE SEQUENCE [LARGE SCALE GENOMIC DNA]</scope>
    <source>
        <strain evidence="1 2">OF01-2LB</strain>
    </source>
</reference>
<comment type="caution">
    <text evidence="1">The sequence shown here is derived from an EMBL/GenBank/DDBJ whole genome shotgun (WGS) entry which is preliminary data.</text>
</comment>
<dbReference type="OrthoDB" id="1756859at2"/>
<dbReference type="AlphaFoldDB" id="A0A3E2VP00"/>